<feature type="transmembrane region" description="Helical" evidence="9">
    <location>
        <begin position="818"/>
        <end position="839"/>
    </location>
</feature>
<dbReference type="InterPro" id="IPR017871">
    <property type="entry name" value="ABC_transporter-like_CS"/>
</dbReference>
<dbReference type="Pfam" id="PF06422">
    <property type="entry name" value="PDR_CDR"/>
    <property type="match status" value="2"/>
</dbReference>
<dbReference type="CDD" id="cd03233">
    <property type="entry name" value="ABCG_PDR_domain1"/>
    <property type="match status" value="1"/>
</dbReference>
<dbReference type="GO" id="GO:0005524">
    <property type="term" value="F:ATP binding"/>
    <property type="evidence" value="ECO:0007669"/>
    <property type="project" value="UniProtKB-KW"/>
</dbReference>
<feature type="domain" description="ABC transporter" evidence="10">
    <location>
        <begin position="206"/>
        <end position="460"/>
    </location>
</feature>
<evidence type="ECO:0000256" key="9">
    <source>
        <dbReference type="SAM" id="Phobius"/>
    </source>
</evidence>
<keyword evidence="4" id="KW-0547">Nucleotide-binding</keyword>
<dbReference type="Pfam" id="PF14510">
    <property type="entry name" value="ABC_trans_N"/>
    <property type="match status" value="1"/>
</dbReference>
<dbReference type="Gene3D" id="3.40.50.300">
    <property type="entry name" value="P-loop containing nucleotide triphosphate hydrolases"/>
    <property type="match status" value="2"/>
</dbReference>
<feature type="transmembrane region" description="Helical" evidence="9">
    <location>
        <begin position="703"/>
        <end position="727"/>
    </location>
</feature>
<dbReference type="InterPro" id="IPR013525">
    <property type="entry name" value="ABC2_TM"/>
</dbReference>
<dbReference type="InterPro" id="IPR010929">
    <property type="entry name" value="PDR_CDR_ABC"/>
</dbReference>
<feature type="transmembrane region" description="Helical" evidence="9">
    <location>
        <begin position="1349"/>
        <end position="1369"/>
    </location>
</feature>
<dbReference type="InterPro" id="IPR034001">
    <property type="entry name" value="ABCG_PDR_1"/>
</dbReference>
<evidence type="ECO:0000313" key="12">
    <source>
        <dbReference type="Proteomes" id="UP001385951"/>
    </source>
</evidence>
<evidence type="ECO:0000256" key="4">
    <source>
        <dbReference type="ARBA" id="ARBA00022741"/>
    </source>
</evidence>
<feature type="transmembrane region" description="Helical" evidence="9">
    <location>
        <begin position="1306"/>
        <end position="1337"/>
    </location>
</feature>
<dbReference type="Pfam" id="PF00005">
    <property type="entry name" value="ABC_tran"/>
    <property type="match status" value="2"/>
</dbReference>
<dbReference type="InterPro" id="IPR003439">
    <property type="entry name" value="ABC_transporter-like_ATP-bd"/>
</dbReference>
<evidence type="ECO:0000256" key="6">
    <source>
        <dbReference type="ARBA" id="ARBA00022989"/>
    </source>
</evidence>
<comment type="caution">
    <text evidence="11">The sequence shown here is derived from an EMBL/GenBank/DDBJ whole genome shotgun (WGS) entry which is preliminary data.</text>
</comment>
<accession>A0AAW0FBE4</accession>
<proteinExistence type="predicted"/>
<evidence type="ECO:0000259" key="10">
    <source>
        <dbReference type="PROSITE" id="PS50893"/>
    </source>
</evidence>
<evidence type="ECO:0000256" key="2">
    <source>
        <dbReference type="ARBA" id="ARBA00022448"/>
    </source>
</evidence>
<dbReference type="GO" id="GO:0016887">
    <property type="term" value="F:ATP hydrolysis activity"/>
    <property type="evidence" value="ECO:0007669"/>
    <property type="project" value="InterPro"/>
</dbReference>
<evidence type="ECO:0000256" key="3">
    <source>
        <dbReference type="ARBA" id="ARBA00022692"/>
    </source>
</evidence>
<feature type="transmembrane region" description="Helical" evidence="9">
    <location>
        <begin position="1499"/>
        <end position="1520"/>
    </location>
</feature>
<keyword evidence="12" id="KW-1185">Reference proteome</keyword>
<keyword evidence="7 9" id="KW-0472">Membrane</keyword>
<dbReference type="SUPFAM" id="SSF52540">
    <property type="entry name" value="P-loop containing nucleoside triphosphate hydrolases"/>
    <property type="match status" value="2"/>
</dbReference>
<organism evidence="11 12">
    <name type="scientific">Cerrena zonata</name>
    <dbReference type="NCBI Taxonomy" id="2478898"/>
    <lineage>
        <taxon>Eukaryota</taxon>
        <taxon>Fungi</taxon>
        <taxon>Dikarya</taxon>
        <taxon>Basidiomycota</taxon>
        <taxon>Agaricomycotina</taxon>
        <taxon>Agaricomycetes</taxon>
        <taxon>Polyporales</taxon>
        <taxon>Cerrenaceae</taxon>
        <taxon>Cerrena</taxon>
    </lineage>
</organism>
<feature type="transmembrane region" description="Helical" evidence="9">
    <location>
        <begin position="678"/>
        <end position="696"/>
    </location>
</feature>
<feature type="region of interest" description="Disordered" evidence="8">
    <location>
        <begin position="862"/>
        <end position="890"/>
    </location>
</feature>
<feature type="region of interest" description="Disordered" evidence="8">
    <location>
        <begin position="48"/>
        <end position="68"/>
    </location>
</feature>
<feature type="region of interest" description="Disordered" evidence="8">
    <location>
        <begin position="129"/>
        <end position="151"/>
    </location>
</feature>
<dbReference type="Proteomes" id="UP001385951">
    <property type="component" value="Unassembled WGS sequence"/>
</dbReference>
<evidence type="ECO:0000256" key="7">
    <source>
        <dbReference type="ARBA" id="ARBA00023136"/>
    </source>
</evidence>
<dbReference type="Pfam" id="PF01061">
    <property type="entry name" value="ABC2_membrane"/>
    <property type="match status" value="2"/>
</dbReference>
<dbReference type="PANTHER" id="PTHR19241">
    <property type="entry name" value="ATP-BINDING CASSETTE TRANSPORTER"/>
    <property type="match status" value="1"/>
</dbReference>
<evidence type="ECO:0000313" key="11">
    <source>
        <dbReference type="EMBL" id="KAK7678705.1"/>
    </source>
</evidence>
<feature type="domain" description="ABC transporter" evidence="10">
    <location>
        <begin position="906"/>
        <end position="1143"/>
    </location>
</feature>
<feature type="transmembrane region" description="Helical" evidence="9">
    <location>
        <begin position="1376"/>
        <end position="1404"/>
    </location>
</feature>
<dbReference type="GO" id="GO:0140359">
    <property type="term" value="F:ABC-type transporter activity"/>
    <property type="evidence" value="ECO:0007669"/>
    <property type="project" value="InterPro"/>
</dbReference>
<keyword evidence="5" id="KW-0067">ATP-binding</keyword>
<feature type="transmembrane region" description="Helical" evidence="9">
    <location>
        <begin position="647"/>
        <end position="672"/>
    </location>
</feature>
<feature type="transmembrane region" description="Helical" evidence="9">
    <location>
        <begin position="1234"/>
        <end position="1255"/>
    </location>
</feature>
<keyword evidence="6 9" id="KW-1133">Transmembrane helix</keyword>
<dbReference type="GO" id="GO:0016020">
    <property type="term" value="C:membrane"/>
    <property type="evidence" value="ECO:0007669"/>
    <property type="project" value="UniProtKB-SubCell"/>
</dbReference>
<dbReference type="InterPro" id="IPR034003">
    <property type="entry name" value="ABCG_PDR_2"/>
</dbReference>
<reference evidence="11 12" key="1">
    <citation type="submission" date="2022-09" db="EMBL/GenBank/DDBJ databases">
        <authorList>
            <person name="Palmer J.M."/>
        </authorList>
    </citation>
    <scope>NUCLEOTIDE SEQUENCE [LARGE SCALE GENOMIC DNA]</scope>
    <source>
        <strain evidence="11 12">DSM 7382</strain>
    </source>
</reference>
<evidence type="ECO:0000256" key="5">
    <source>
        <dbReference type="ARBA" id="ARBA00022840"/>
    </source>
</evidence>
<dbReference type="CDD" id="cd03232">
    <property type="entry name" value="ABCG_PDR_domain2"/>
    <property type="match status" value="1"/>
</dbReference>
<dbReference type="InterPro" id="IPR003593">
    <property type="entry name" value="AAA+_ATPase"/>
</dbReference>
<feature type="region of interest" description="Disordered" evidence="8">
    <location>
        <begin position="89"/>
        <end position="117"/>
    </location>
</feature>
<gene>
    <name evidence="11" type="ORF">QCA50_018287</name>
</gene>
<evidence type="ECO:0000256" key="8">
    <source>
        <dbReference type="SAM" id="MobiDB-lite"/>
    </source>
</evidence>
<dbReference type="PROSITE" id="PS50893">
    <property type="entry name" value="ABC_TRANSPORTER_2"/>
    <property type="match status" value="2"/>
</dbReference>
<dbReference type="PROSITE" id="PS00211">
    <property type="entry name" value="ABC_TRANSPORTER_1"/>
    <property type="match status" value="1"/>
</dbReference>
<dbReference type="EMBL" id="JASBNA010000068">
    <property type="protein sequence ID" value="KAK7678705.1"/>
    <property type="molecule type" value="Genomic_DNA"/>
</dbReference>
<sequence length="1539" mass="171384">MPRVSRDDKGVISRTCSDSYRDPQLAALDLPLFTAHIGSIRGAVDRGWVPAKSRQPPSEHTSYKDDHLVQEESKDAATDLPTDQAIHNATHSPKLAYERPHNTRARSNSRGVDIDIFDPSGVGELRREMSRMSNAQSVHSHHSVPSSEGTLTSDAQFDLGKCMRDFLQKLDESGKKRRELGVMFTDLRVTGVGATATYQPTFGSLLNPINAFKEISGMRHPALRDILSGFEGCVRPGEMLLVLGRPGAGCTSLLKVLANQRGEFYNVSGDVHYDSFSSEDIEKHYRGDVQYCPEDDVHFPTLTVEETLTFAAKTRTPQSRMPDDTREQHVARVVDILTTVFGLRHVRKTPVGDAAIRGVSGGEKKRVSISEALATLSKLNSWDNSTRGLDASTALEFVQALRIATDVGRQSTLVSIYQAGESLYEHFDKVCVINEGRMAYFGPADRARQYFIDMGYQPANRQTTADFLVAVTDPNGRTVREGYESRVPRTAQEFAEYFHKSELGILNREDLDSYREEFVGKEHRLSHYRQSHIEDHAKHTNPKSPYITSIPMQVRAVMLRRLQILKGDMAVQVIQTATFIIQAVIIGTVFLRLKDNTGTFFSRGGVLFFAILFAALSTMAEIPTLFSQRPIVLRHSRAAMYHPFIEALATTLVDVPKMFIILFFFAVVLYFLVGLNQAAGPFFIFLLFVYSMTLIMQGYFRALAAMFGSAAPAQTVAGLSILMLTLYTGYSIPQPSMIGALRWITYINPLKYGFEALIVNEFHGFTAECASLVPQGSGYEGITIQNQACTTVGSVPQQATVNGDRYVDLSFGYSYSHLWRNFGIIWAFGFFFIGLYLIFTEFNTKATSSSSTTLFKRGSKAAPAEINSDEEKGSGSATPADRASADETEKAIAESAPAMSDIFSWQHLEYVVPISGGSTKRLLDDVSGYVAPGKLTALVGASGAGKTTLLNTLAQRINTGVVTGDRFVNGHALPSDFQAQTGYVQQMDTHLPTQTVREALLFSAKLRQQASVPLAEKEAYVDQCLKMCGLEAYADAVIGSLGVEHRKRTTIGVELAAKPRLLLFLDEPTSGLDSQSAWAIMSFLRTLADNGQAILCTIHQPSAELFGVFDRLLLLRPGGQTVYFGDLGHHCETLINYFQKNGARHCEAFENPAEYILTVTGAGATARSETDWHDVWVKSPEAQELQVEINRIHTEGRSKPAPQATYHSEFATSWLYQLGLLVKRDAQDHWRDPAFIMAKMALNIFAGLFIGFTFFKAKDTLQGTQNKLFSIFMGLIPSVPLANQLQVPFINTRNVYEIRERPSRMYSWTALVSSQILVEMPWNILGSSLFFICWFWTVGFPSDRGGYTYLMYGIVFPMYYTTIGQAVAAMSPNAEIAALLFSFFFSFVLTFNGVLQPFSLLGWWRWMYRLSPYTYLVEGLLGQAIGHREITCTAVELATVTPPSGQTCQQFLQPFINSAGGYLSNPDATSDCGFCAFRTTDQFLLSNFNIEYSHHWRNLGIFVAYVAFNIAAIFFFTYVFRINGANIRLWIKKHILRRK</sequence>
<dbReference type="InterPro" id="IPR027417">
    <property type="entry name" value="P-loop_NTPase"/>
</dbReference>
<feature type="transmembrane region" description="Helical" evidence="9">
    <location>
        <begin position="1267"/>
        <end position="1285"/>
    </location>
</feature>
<dbReference type="FunFam" id="3.40.50.300:FF:000054">
    <property type="entry name" value="ABC multidrug transporter atrF"/>
    <property type="match status" value="1"/>
</dbReference>
<comment type="subcellular location">
    <subcellularLocation>
        <location evidence="1">Membrane</location>
        <topology evidence="1">Multi-pass membrane protein</topology>
    </subcellularLocation>
</comment>
<protein>
    <recommendedName>
        <fullName evidence="10">ABC transporter domain-containing protein</fullName>
    </recommendedName>
</protein>
<feature type="transmembrane region" description="Helical" evidence="9">
    <location>
        <begin position="569"/>
        <end position="593"/>
    </location>
</feature>
<name>A0AAW0FBE4_9APHY</name>
<evidence type="ECO:0000256" key="1">
    <source>
        <dbReference type="ARBA" id="ARBA00004141"/>
    </source>
</evidence>
<feature type="transmembrane region" description="Helical" evidence="9">
    <location>
        <begin position="605"/>
        <end position="626"/>
    </location>
</feature>
<dbReference type="SMART" id="SM00382">
    <property type="entry name" value="AAA"/>
    <property type="match status" value="2"/>
</dbReference>
<keyword evidence="2" id="KW-0813">Transport</keyword>
<dbReference type="InterPro" id="IPR029481">
    <property type="entry name" value="ABC_trans_N"/>
</dbReference>
<keyword evidence="3 9" id="KW-0812">Transmembrane</keyword>